<dbReference type="AlphaFoldDB" id="A0A0N4V0T5"/>
<dbReference type="InterPro" id="IPR052961">
    <property type="entry name" value="Oxido-Kinase-like_Enzymes"/>
</dbReference>
<dbReference type="SMART" id="SM00587">
    <property type="entry name" value="CHK"/>
    <property type="match status" value="1"/>
</dbReference>
<dbReference type="PANTHER" id="PTHR23020">
    <property type="entry name" value="UNCHARACTERIZED NUCLEAR HORMONE RECEPTOR-RELATED"/>
    <property type="match status" value="1"/>
</dbReference>
<name>A0A0N4V0T5_ENTVE</name>
<evidence type="ECO:0000313" key="2">
    <source>
        <dbReference type="EMBL" id="VDD88103.1"/>
    </source>
</evidence>
<sequence>MTMVISGDCLYEMLQTRMNIESWQGIKTQPLHEAVGYTADLYRVEPIWKGKNLPKTLIIKALNAQKTLDAADLPTDAAVLEELMKFFHQNECFYYNLFTKSVPSPLCIPRIYYCSDGRRAGEYPIIVMEDLGAYKVIDMMNGLNTDQLKAVVNELAKLHYYSLTNSEWRKISELQKYPADHGFIQTVEIFLMKLKAQAPGCFLKSDKVIGLFNGGEFFLDYKITCEKEKNSVIAHGDLWTSNLLWEGNELKAIIDWQQSHCGAITEDLMRVTITGVSAKTRRVLMKKVLEYYYEELQRTFAKTGKTAPFTLQNIEENYRRMLPLMACLMIFSIGMWCNTDFMKSDPENEERRTKELFNRLEDIVNEAYDVIISADKNYKFYGLPEFD</sequence>
<organism evidence="4">
    <name type="scientific">Enterobius vermicularis</name>
    <name type="common">Human pinworm</name>
    <dbReference type="NCBI Taxonomy" id="51028"/>
    <lineage>
        <taxon>Eukaryota</taxon>
        <taxon>Metazoa</taxon>
        <taxon>Ecdysozoa</taxon>
        <taxon>Nematoda</taxon>
        <taxon>Chromadorea</taxon>
        <taxon>Rhabditida</taxon>
        <taxon>Spirurina</taxon>
        <taxon>Oxyuridomorpha</taxon>
        <taxon>Oxyuroidea</taxon>
        <taxon>Oxyuridae</taxon>
        <taxon>Enterobius</taxon>
    </lineage>
</organism>
<proteinExistence type="predicted"/>
<reference evidence="2 3" key="2">
    <citation type="submission" date="2018-10" db="EMBL/GenBank/DDBJ databases">
        <authorList>
            <consortium name="Pathogen Informatics"/>
        </authorList>
    </citation>
    <scope>NUCLEOTIDE SEQUENCE [LARGE SCALE GENOMIC DNA]</scope>
</reference>
<dbReference type="EMBL" id="UXUI01007543">
    <property type="protein sequence ID" value="VDD88103.1"/>
    <property type="molecule type" value="Genomic_DNA"/>
</dbReference>
<dbReference type="InterPro" id="IPR012877">
    <property type="entry name" value="Dhs-27"/>
</dbReference>
<dbReference type="Proteomes" id="UP000274131">
    <property type="component" value="Unassembled WGS sequence"/>
</dbReference>
<dbReference type="WBParaSite" id="EVEC_0000353801-mRNA-1">
    <property type="protein sequence ID" value="EVEC_0000353801-mRNA-1"/>
    <property type="gene ID" value="EVEC_0000353801"/>
</dbReference>
<dbReference type="InterPro" id="IPR011009">
    <property type="entry name" value="Kinase-like_dom_sf"/>
</dbReference>
<protein>
    <submittedName>
        <fullName evidence="4">CHK domain-containing protein</fullName>
    </submittedName>
</protein>
<dbReference type="PANTHER" id="PTHR23020:SF41">
    <property type="entry name" value="AMINOGLYCOSIDE PHOSPHOTRANSFERASE DOMAIN-CONTAINING PROTEIN"/>
    <property type="match status" value="1"/>
</dbReference>
<evidence type="ECO:0000259" key="1">
    <source>
        <dbReference type="SMART" id="SM00587"/>
    </source>
</evidence>
<dbReference type="OrthoDB" id="5873804at2759"/>
<dbReference type="Gene3D" id="3.90.1200.10">
    <property type="match status" value="1"/>
</dbReference>
<reference evidence="4" key="1">
    <citation type="submission" date="2017-02" db="UniProtKB">
        <authorList>
            <consortium name="WormBaseParasite"/>
        </authorList>
    </citation>
    <scope>IDENTIFICATION</scope>
</reference>
<keyword evidence="3" id="KW-1185">Reference proteome</keyword>
<dbReference type="SUPFAM" id="SSF56112">
    <property type="entry name" value="Protein kinase-like (PK-like)"/>
    <property type="match status" value="1"/>
</dbReference>
<accession>A0A0N4V0T5</accession>
<evidence type="ECO:0000313" key="3">
    <source>
        <dbReference type="Proteomes" id="UP000274131"/>
    </source>
</evidence>
<dbReference type="InterPro" id="IPR015897">
    <property type="entry name" value="CHK_kinase-like"/>
</dbReference>
<feature type="domain" description="CHK kinase-like" evidence="1">
    <location>
        <begin position="126"/>
        <end position="302"/>
    </location>
</feature>
<dbReference type="Pfam" id="PF07914">
    <property type="entry name" value="DUF1679"/>
    <property type="match status" value="1"/>
</dbReference>
<gene>
    <name evidence="2" type="ORF">EVEC_LOCUS3246</name>
</gene>
<evidence type="ECO:0000313" key="4">
    <source>
        <dbReference type="WBParaSite" id="EVEC_0000353801-mRNA-1"/>
    </source>
</evidence>